<evidence type="ECO:0000313" key="1">
    <source>
        <dbReference type="EMBL" id="MFC5823946.1"/>
    </source>
</evidence>
<gene>
    <name evidence="1" type="ORF">ACFPZ3_08805</name>
</gene>
<keyword evidence="2" id="KW-1185">Reference proteome</keyword>
<evidence type="ECO:0008006" key="3">
    <source>
        <dbReference type="Google" id="ProtNLM"/>
    </source>
</evidence>
<sequence>MNEPLIDPATAGDQAMCKPEALLDAAGRLTTDLLPQLEALRFHLLDLPPGAAGTWDIAQGYAETVGRARQATGDSVQFVVEQIQRVIDDLAATANTVRDADQRAAGVVPRTNSTG</sequence>
<dbReference type="Proteomes" id="UP001596058">
    <property type="component" value="Unassembled WGS sequence"/>
</dbReference>
<comment type="caution">
    <text evidence="1">The sequence shown here is derived from an EMBL/GenBank/DDBJ whole genome shotgun (WGS) entry which is preliminary data.</text>
</comment>
<accession>A0ABW1CGZ6</accession>
<proteinExistence type="predicted"/>
<name>A0ABW1CGZ6_9ACTN</name>
<reference evidence="2" key="1">
    <citation type="journal article" date="2019" name="Int. J. Syst. Evol. Microbiol.">
        <title>The Global Catalogue of Microorganisms (GCM) 10K type strain sequencing project: providing services to taxonomists for standard genome sequencing and annotation.</title>
        <authorList>
            <consortium name="The Broad Institute Genomics Platform"/>
            <consortium name="The Broad Institute Genome Sequencing Center for Infectious Disease"/>
            <person name="Wu L."/>
            <person name="Ma J."/>
        </authorList>
    </citation>
    <scope>NUCLEOTIDE SEQUENCE [LARGE SCALE GENOMIC DNA]</scope>
    <source>
        <strain evidence="2">CCUG 53903</strain>
    </source>
</reference>
<evidence type="ECO:0000313" key="2">
    <source>
        <dbReference type="Proteomes" id="UP001596058"/>
    </source>
</evidence>
<organism evidence="1 2">
    <name type="scientific">Nonomuraea insulae</name>
    <dbReference type="NCBI Taxonomy" id="1616787"/>
    <lineage>
        <taxon>Bacteria</taxon>
        <taxon>Bacillati</taxon>
        <taxon>Actinomycetota</taxon>
        <taxon>Actinomycetes</taxon>
        <taxon>Streptosporangiales</taxon>
        <taxon>Streptosporangiaceae</taxon>
        <taxon>Nonomuraea</taxon>
    </lineage>
</organism>
<protein>
    <recommendedName>
        <fullName evidence="3">PE domain-containing protein</fullName>
    </recommendedName>
</protein>
<dbReference type="RefSeq" id="WP_379513476.1">
    <property type="nucleotide sequence ID" value="NZ_JBHSPA010000011.1"/>
</dbReference>
<dbReference type="EMBL" id="JBHSPA010000011">
    <property type="protein sequence ID" value="MFC5823946.1"/>
    <property type="molecule type" value="Genomic_DNA"/>
</dbReference>